<proteinExistence type="predicted"/>
<dbReference type="Pfam" id="PF05922">
    <property type="entry name" value="Inhibitor_I9"/>
    <property type="match status" value="1"/>
</dbReference>
<dbReference type="AlphaFoldDB" id="A0A8S9N1D6"/>
<accession>A0A8S9N1D6</accession>
<dbReference type="InterPro" id="IPR037045">
    <property type="entry name" value="S8pro/Inhibitor_I9_sf"/>
</dbReference>
<gene>
    <name evidence="2" type="ORF">F2Q69_00055558</name>
</gene>
<dbReference type="EMBL" id="QGKX02002183">
    <property type="protein sequence ID" value="KAF3489126.1"/>
    <property type="molecule type" value="Genomic_DNA"/>
</dbReference>
<evidence type="ECO:0000313" key="3">
    <source>
        <dbReference type="Proteomes" id="UP000712600"/>
    </source>
</evidence>
<name>A0A8S9N1D6_BRACR</name>
<feature type="domain" description="Inhibitor I9" evidence="1">
    <location>
        <begin position="3"/>
        <end position="64"/>
    </location>
</feature>
<comment type="caution">
    <text evidence="2">The sequence shown here is derived from an EMBL/GenBank/DDBJ whole genome shotgun (WGS) entry which is preliminary data.</text>
</comment>
<protein>
    <recommendedName>
        <fullName evidence="1">Inhibitor I9 domain-containing protein</fullName>
    </recommendedName>
</protein>
<dbReference type="InterPro" id="IPR010259">
    <property type="entry name" value="S8pro/Inhibitor_I9"/>
</dbReference>
<reference evidence="2" key="1">
    <citation type="submission" date="2019-12" db="EMBL/GenBank/DDBJ databases">
        <title>Genome sequencing and annotation of Brassica cretica.</title>
        <authorList>
            <person name="Studholme D.J."/>
            <person name="Sarris P."/>
        </authorList>
    </citation>
    <scope>NUCLEOTIDE SEQUENCE</scope>
    <source>
        <strain evidence="2">PFS-109/04</strain>
        <tissue evidence="2">Leaf</tissue>
    </source>
</reference>
<dbReference type="Gene3D" id="3.30.70.80">
    <property type="entry name" value="Peptidase S8 propeptide/proteinase inhibitor I9"/>
    <property type="match status" value="1"/>
</dbReference>
<sequence>MQVYIAYMGALPEKASYSPMSHHQNILQEVIELSSVEDSLVRSYGRSFNGFAAKLTESERDKLAGEIYKLI</sequence>
<organism evidence="2 3">
    <name type="scientific">Brassica cretica</name>
    <name type="common">Mustard</name>
    <dbReference type="NCBI Taxonomy" id="69181"/>
    <lineage>
        <taxon>Eukaryota</taxon>
        <taxon>Viridiplantae</taxon>
        <taxon>Streptophyta</taxon>
        <taxon>Embryophyta</taxon>
        <taxon>Tracheophyta</taxon>
        <taxon>Spermatophyta</taxon>
        <taxon>Magnoliopsida</taxon>
        <taxon>eudicotyledons</taxon>
        <taxon>Gunneridae</taxon>
        <taxon>Pentapetalae</taxon>
        <taxon>rosids</taxon>
        <taxon>malvids</taxon>
        <taxon>Brassicales</taxon>
        <taxon>Brassicaceae</taxon>
        <taxon>Brassiceae</taxon>
        <taxon>Brassica</taxon>
    </lineage>
</organism>
<evidence type="ECO:0000313" key="2">
    <source>
        <dbReference type="EMBL" id="KAF3489126.1"/>
    </source>
</evidence>
<evidence type="ECO:0000259" key="1">
    <source>
        <dbReference type="Pfam" id="PF05922"/>
    </source>
</evidence>
<dbReference type="Proteomes" id="UP000712600">
    <property type="component" value="Unassembled WGS sequence"/>
</dbReference>